<gene>
    <name evidence="6" type="ORF">GWC95_06085</name>
</gene>
<dbReference type="InterPro" id="IPR011006">
    <property type="entry name" value="CheY-like_superfamily"/>
</dbReference>
<protein>
    <submittedName>
        <fullName evidence="6">Response regulator transcription factor</fullName>
    </submittedName>
</protein>
<dbReference type="CDD" id="cd06170">
    <property type="entry name" value="LuxR_C_like"/>
    <property type="match status" value="1"/>
</dbReference>
<dbReference type="InterPro" id="IPR001789">
    <property type="entry name" value="Sig_transdc_resp-reg_receiver"/>
</dbReference>
<dbReference type="Gene3D" id="3.40.50.2300">
    <property type="match status" value="1"/>
</dbReference>
<evidence type="ECO:0000256" key="1">
    <source>
        <dbReference type="ARBA" id="ARBA00022553"/>
    </source>
</evidence>
<dbReference type="Proteomes" id="UP000753802">
    <property type="component" value="Unassembled WGS sequence"/>
</dbReference>
<keyword evidence="7" id="KW-1185">Reference proteome</keyword>
<evidence type="ECO:0000256" key="3">
    <source>
        <dbReference type="PROSITE-ProRule" id="PRU00169"/>
    </source>
</evidence>
<evidence type="ECO:0000256" key="2">
    <source>
        <dbReference type="ARBA" id="ARBA00023125"/>
    </source>
</evidence>
<dbReference type="CDD" id="cd17535">
    <property type="entry name" value="REC_NarL-like"/>
    <property type="match status" value="1"/>
</dbReference>
<feature type="modified residue" description="4-aspartylphosphate" evidence="3">
    <location>
        <position position="55"/>
    </location>
</feature>
<evidence type="ECO:0000259" key="4">
    <source>
        <dbReference type="PROSITE" id="PS50043"/>
    </source>
</evidence>
<dbReference type="SMART" id="SM00421">
    <property type="entry name" value="HTH_LUXR"/>
    <property type="match status" value="1"/>
</dbReference>
<name>A0ABW9ZQV8_9BACT</name>
<feature type="domain" description="HTH luxR-type" evidence="4">
    <location>
        <begin position="147"/>
        <end position="212"/>
    </location>
</feature>
<dbReference type="InterPro" id="IPR058245">
    <property type="entry name" value="NreC/VraR/RcsB-like_REC"/>
</dbReference>
<dbReference type="PANTHER" id="PTHR43214">
    <property type="entry name" value="TWO-COMPONENT RESPONSE REGULATOR"/>
    <property type="match status" value="1"/>
</dbReference>
<evidence type="ECO:0000313" key="6">
    <source>
        <dbReference type="EMBL" id="NCI49484.1"/>
    </source>
</evidence>
<evidence type="ECO:0000259" key="5">
    <source>
        <dbReference type="PROSITE" id="PS50110"/>
    </source>
</evidence>
<keyword evidence="1 3" id="KW-0597">Phosphoprotein</keyword>
<dbReference type="Pfam" id="PF00072">
    <property type="entry name" value="Response_reg"/>
    <property type="match status" value="1"/>
</dbReference>
<dbReference type="InterPro" id="IPR039420">
    <property type="entry name" value="WalR-like"/>
</dbReference>
<accession>A0ABW9ZQV8</accession>
<keyword evidence="2" id="KW-0238">DNA-binding</keyword>
<dbReference type="InterPro" id="IPR016032">
    <property type="entry name" value="Sig_transdc_resp-reg_C-effctor"/>
</dbReference>
<sequence length="216" mass="24190">MISVAIVDDHTLFRKGLALLIGVFPNYKVIIEAANGKEFIEALNTADLPDIVLLDISMPEMDGFATCEWIKNNHPQVKVLALSTMDSDTAIIKMIRCGAKGYILKDADLAELKLAFSELLSVGFFYNDIVSRKVMRSINQIVDETSDLNGFMRLNENELTFLKLACSEKTYQAIAAEMFKSEKTIDGYRAEIFKKLNVNSRVGMVLYALKNGYVNL</sequence>
<proteinExistence type="predicted"/>
<dbReference type="PROSITE" id="PS50043">
    <property type="entry name" value="HTH_LUXR_2"/>
    <property type="match status" value="1"/>
</dbReference>
<dbReference type="EMBL" id="JAACJS010000011">
    <property type="protein sequence ID" value="NCI49484.1"/>
    <property type="molecule type" value="Genomic_DNA"/>
</dbReference>
<evidence type="ECO:0000313" key="7">
    <source>
        <dbReference type="Proteomes" id="UP000753802"/>
    </source>
</evidence>
<dbReference type="Pfam" id="PF00196">
    <property type="entry name" value="GerE"/>
    <property type="match status" value="1"/>
</dbReference>
<dbReference type="SUPFAM" id="SSF52172">
    <property type="entry name" value="CheY-like"/>
    <property type="match status" value="1"/>
</dbReference>
<feature type="domain" description="Response regulatory" evidence="5">
    <location>
        <begin position="3"/>
        <end position="120"/>
    </location>
</feature>
<dbReference type="PANTHER" id="PTHR43214:SF43">
    <property type="entry name" value="TWO-COMPONENT RESPONSE REGULATOR"/>
    <property type="match status" value="1"/>
</dbReference>
<comment type="caution">
    <text evidence="6">The sequence shown here is derived from an EMBL/GenBank/DDBJ whole genome shotgun (WGS) entry which is preliminary data.</text>
</comment>
<dbReference type="PROSITE" id="PS50110">
    <property type="entry name" value="RESPONSE_REGULATORY"/>
    <property type="match status" value="1"/>
</dbReference>
<organism evidence="6 7">
    <name type="scientific">Sediminibacterium roseum</name>
    <dbReference type="NCBI Taxonomy" id="1978412"/>
    <lineage>
        <taxon>Bacteria</taxon>
        <taxon>Pseudomonadati</taxon>
        <taxon>Bacteroidota</taxon>
        <taxon>Chitinophagia</taxon>
        <taxon>Chitinophagales</taxon>
        <taxon>Chitinophagaceae</taxon>
        <taxon>Sediminibacterium</taxon>
    </lineage>
</organism>
<dbReference type="SUPFAM" id="SSF46894">
    <property type="entry name" value="C-terminal effector domain of the bipartite response regulators"/>
    <property type="match status" value="1"/>
</dbReference>
<dbReference type="SMART" id="SM00448">
    <property type="entry name" value="REC"/>
    <property type="match status" value="1"/>
</dbReference>
<reference evidence="6 7" key="1">
    <citation type="submission" date="2020-01" db="EMBL/GenBank/DDBJ databases">
        <title>Genome analysis.</title>
        <authorList>
            <person name="Wu S."/>
            <person name="Wang G."/>
        </authorList>
    </citation>
    <scope>NUCLEOTIDE SEQUENCE [LARGE SCALE GENOMIC DNA]</scope>
    <source>
        <strain evidence="6 7">SYL130</strain>
    </source>
</reference>
<dbReference type="InterPro" id="IPR000792">
    <property type="entry name" value="Tscrpt_reg_LuxR_C"/>
</dbReference>